<evidence type="ECO:0000313" key="3">
    <source>
        <dbReference type="EMBL" id="KAL0490613.1"/>
    </source>
</evidence>
<accession>A0AAW2ZNT0</accession>
<dbReference type="AlphaFoldDB" id="A0AAW2ZNT0"/>
<dbReference type="EMBL" id="JAOPGA020001704">
    <property type="protein sequence ID" value="KAL0490613.1"/>
    <property type="molecule type" value="Genomic_DNA"/>
</dbReference>
<dbReference type="Proteomes" id="UP001431209">
    <property type="component" value="Unassembled WGS sequence"/>
</dbReference>
<dbReference type="InterPro" id="IPR043141">
    <property type="entry name" value="Ribosomal_uL10-like_sf"/>
</dbReference>
<keyword evidence="4" id="KW-1185">Reference proteome</keyword>
<comment type="similarity">
    <text evidence="1">Belongs to the universal ribosomal protein uL10 family.</text>
</comment>
<dbReference type="InterPro" id="IPR043164">
    <property type="entry name" value="Ribosomal_uL10-like_insert_sf"/>
</dbReference>
<dbReference type="Gene3D" id="3.90.105.20">
    <property type="match status" value="1"/>
</dbReference>
<evidence type="ECO:0000256" key="2">
    <source>
        <dbReference type="SAM" id="MobiDB-lite"/>
    </source>
</evidence>
<feature type="compositionally biased region" description="Low complexity" evidence="2">
    <location>
        <begin position="246"/>
        <end position="255"/>
    </location>
</feature>
<gene>
    <name evidence="3" type="ORF">AKO1_003406</name>
</gene>
<organism evidence="3 4">
    <name type="scientific">Acrasis kona</name>
    <dbReference type="NCBI Taxonomy" id="1008807"/>
    <lineage>
        <taxon>Eukaryota</taxon>
        <taxon>Discoba</taxon>
        <taxon>Heterolobosea</taxon>
        <taxon>Tetramitia</taxon>
        <taxon>Eutetramitia</taxon>
        <taxon>Acrasidae</taxon>
        <taxon>Acrasis</taxon>
    </lineage>
</organism>
<feature type="region of interest" description="Disordered" evidence="2">
    <location>
        <begin position="238"/>
        <end position="264"/>
    </location>
</feature>
<sequence length="264" mass="30265">MIPRNKLFSIYTSKISLCLDTFKHVYVIHHDDLFDKNRLKGLLQHIPHHLDGSKRSLMNAAIKDYAVRKNKNMSALISAIQGDVVLLFTNENFETVQNMLKSDKIDLAKTNSIHEGAPVIITSNLSFERYSKIAPYFLTRGIKVSHRGYARSNLEDPHTLLQHGDIVTKEKLEVLNYFKLKTRRPKTKIVNFWSEGELYNIPSDDYIQCIIDEALLNVKIIQFVVPCHDCFVEFNNDESDTDSTESDYTSSSDSDGPFIDDLFS</sequence>
<protein>
    <submittedName>
        <fullName evidence="3">Uncharacterized protein</fullName>
    </submittedName>
</protein>
<reference evidence="3 4" key="1">
    <citation type="submission" date="2024-03" db="EMBL/GenBank/DDBJ databases">
        <title>The Acrasis kona genome and developmental transcriptomes reveal deep origins of eukaryotic multicellular pathways.</title>
        <authorList>
            <person name="Sheikh S."/>
            <person name="Fu C.-J."/>
            <person name="Brown M.W."/>
            <person name="Baldauf S.L."/>
        </authorList>
    </citation>
    <scope>NUCLEOTIDE SEQUENCE [LARGE SCALE GENOMIC DNA]</scope>
    <source>
        <strain evidence="3 4">ATCC MYA-3509</strain>
    </source>
</reference>
<dbReference type="Gene3D" id="3.30.70.1730">
    <property type="match status" value="1"/>
</dbReference>
<evidence type="ECO:0000256" key="1">
    <source>
        <dbReference type="ARBA" id="ARBA00008889"/>
    </source>
</evidence>
<name>A0AAW2ZNT0_9EUKA</name>
<proteinExistence type="inferred from homology"/>
<comment type="caution">
    <text evidence="3">The sequence shown here is derived from an EMBL/GenBank/DDBJ whole genome shotgun (WGS) entry which is preliminary data.</text>
</comment>
<evidence type="ECO:0000313" key="4">
    <source>
        <dbReference type="Proteomes" id="UP001431209"/>
    </source>
</evidence>